<dbReference type="EMBL" id="JAQOMS010000002">
    <property type="protein sequence ID" value="MDC2888407.1"/>
    <property type="molecule type" value="Genomic_DNA"/>
</dbReference>
<dbReference type="Gene3D" id="1.10.287.130">
    <property type="match status" value="1"/>
</dbReference>
<protein>
    <recommendedName>
        <fullName evidence="3">PAS domain-containing protein</fullName>
    </recommendedName>
</protein>
<name>A0ABT5FBT7_9GAMM</name>
<sequence>MVLSSQRCRFEKTRTEFEAIFQGASDGIIAIDTKLNIISFNYAATYFFKDLRHVSGELKLTDLKDVNSDMINELQLVTKINNGVSHTVIEVEGVTLRIATSPILTEGKNLLGRALFIQDISAQKTFEVEVKKINASLEEQIQARTQELENERKKAVDASSIKSAFVSNISHEMRTPKRYIGRVKFGDEGKTHQ</sequence>
<proteinExistence type="predicted"/>
<evidence type="ECO:0008006" key="3">
    <source>
        <dbReference type="Google" id="ProtNLM"/>
    </source>
</evidence>
<dbReference type="Proteomes" id="UP001528411">
    <property type="component" value="Unassembled WGS sequence"/>
</dbReference>
<dbReference type="SUPFAM" id="SSF47384">
    <property type="entry name" value="Homodimeric domain of signal transducing histidine kinase"/>
    <property type="match status" value="1"/>
</dbReference>
<dbReference type="RefSeq" id="WP_272180034.1">
    <property type="nucleotide sequence ID" value="NZ_JAQOMS010000002.1"/>
</dbReference>
<reference evidence="1 2" key="1">
    <citation type="submission" date="2023-01" db="EMBL/GenBank/DDBJ databases">
        <title>Psychrosphaera sp. nov., isolated from marine algae.</title>
        <authorList>
            <person name="Bayburt H."/>
            <person name="Choi B.J."/>
            <person name="Kim J.M."/>
            <person name="Choi D.G."/>
            <person name="Jeon C.O."/>
        </authorList>
    </citation>
    <scope>NUCLEOTIDE SEQUENCE [LARGE SCALE GENOMIC DNA]</scope>
    <source>
        <strain evidence="1 2">G1-22</strain>
    </source>
</reference>
<dbReference type="InterPro" id="IPR036097">
    <property type="entry name" value="HisK_dim/P_sf"/>
</dbReference>
<keyword evidence="2" id="KW-1185">Reference proteome</keyword>
<dbReference type="Gene3D" id="3.30.450.20">
    <property type="entry name" value="PAS domain"/>
    <property type="match status" value="1"/>
</dbReference>
<comment type="caution">
    <text evidence="1">The sequence shown here is derived from an EMBL/GenBank/DDBJ whole genome shotgun (WGS) entry which is preliminary data.</text>
</comment>
<evidence type="ECO:0000313" key="1">
    <source>
        <dbReference type="EMBL" id="MDC2888407.1"/>
    </source>
</evidence>
<evidence type="ECO:0000313" key="2">
    <source>
        <dbReference type="Proteomes" id="UP001528411"/>
    </source>
</evidence>
<gene>
    <name evidence="1" type="ORF">PN838_06055</name>
</gene>
<accession>A0ABT5FBT7</accession>
<organism evidence="1 2">
    <name type="scientific">Psychrosphaera algicola</name>
    <dbReference type="NCBI Taxonomy" id="3023714"/>
    <lineage>
        <taxon>Bacteria</taxon>
        <taxon>Pseudomonadati</taxon>
        <taxon>Pseudomonadota</taxon>
        <taxon>Gammaproteobacteria</taxon>
        <taxon>Alteromonadales</taxon>
        <taxon>Pseudoalteromonadaceae</taxon>
        <taxon>Psychrosphaera</taxon>
    </lineage>
</organism>